<evidence type="ECO:0000313" key="3">
    <source>
        <dbReference type="Proteomes" id="UP000789524"/>
    </source>
</evidence>
<dbReference type="Proteomes" id="UP000789524">
    <property type="component" value="Unassembled WGS sequence"/>
</dbReference>
<dbReference type="AlphaFoldDB" id="A0A8J2QVP0"/>
<reference evidence="2" key="1">
    <citation type="submission" date="2021-09" db="EMBL/GenBank/DDBJ databases">
        <authorList>
            <person name="Martin H S."/>
        </authorList>
    </citation>
    <scope>NUCLEOTIDE SEQUENCE</scope>
</reference>
<organism evidence="2 3">
    <name type="scientific">Danaus chrysippus</name>
    <name type="common">African queen</name>
    <dbReference type="NCBI Taxonomy" id="151541"/>
    <lineage>
        <taxon>Eukaryota</taxon>
        <taxon>Metazoa</taxon>
        <taxon>Ecdysozoa</taxon>
        <taxon>Arthropoda</taxon>
        <taxon>Hexapoda</taxon>
        <taxon>Insecta</taxon>
        <taxon>Pterygota</taxon>
        <taxon>Neoptera</taxon>
        <taxon>Endopterygota</taxon>
        <taxon>Lepidoptera</taxon>
        <taxon>Glossata</taxon>
        <taxon>Ditrysia</taxon>
        <taxon>Papilionoidea</taxon>
        <taxon>Nymphalidae</taxon>
        <taxon>Danainae</taxon>
        <taxon>Danaini</taxon>
        <taxon>Danaina</taxon>
        <taxon>Danaus</taxon>
        <taxon>Anosia</taxon>
    </lineage>
</organism>
<proteinExistence type="predicted"/>
<gene>
    <name evidence="2" type="ORF">DCHRY22_LOCUS8965</name>
</gene>
<feature type="compositionally biased region" description="Basic and acidic residues" evidence="1">
    <location>
        <begin position="40"/>
        <end position="50"/>
    </location>
</feature>
<comment type="caution">
    <text evidence="2">The sequence shown here is derived from an EMBL/GenBank/DDBJ whole genome shotgun (WGS) entry which is preliminary data.</text>
</comment>
<evidence type="ECO:0000313" key="2">
    <source>
        <dbReference type="EMBL" id="CAG9569619.1"/>
    </source>
</evidence>
<accession>A0A8J2QVP0</accession>
<keyword evidence="3" id="KW-1185">Reference proteome</keyword>
<evidence type="ECO:0000256" key="1">
    <source>
        <dbReference type="SAM" id="MobiDB-lite"/>
    </source>
</evidence>
<name>A0A8J2QVP0_9NEOP</name>
<sequence length="95" mass="10982">MAEPYRNYIRHVSVGEVSRDTDCRRDRALRSRGLNWRLTTETRDRGQGDLRRRRRRGGTENNTVMMFINDTDICGLASGDDLWPLNSPQISAVDD</sequence>
<protein>
    <submittedName>
        <fullName evidence="2">(African queen) hypothetical protein</fullName>
    </submittedName>
</protein>
<feature type="region of interest" description="Disordered" evidence="1">
    <location>
        <begin position="40"/>
        <end position="61"/>
    </location>
</feature>
<dbReference type="EMBL" id="CAKASE010000063">
    <property type="protein sequence ID" value="CAG9569619.1"/>
    <property type="molecule type" value="Genomic_DNA"/>
</dbReference>